<keyword evidence="4" id="KW-1185">Reference proteome</keyword>
<dbReference type="PROSITE" id="PS50097">
    <property type="entry name" value="BTB"/>
    <property type="match status" value="1"/>
</dbReference>
<comment type="caution">
    <text evidence="3">The sequence shown here is derived from an EMBL/GenBank/DDBJ whole genome shotgun (WGS) entry which is preliminary data.</text>
</comment>
<dbReference type="InterPro" id="IPR000210">
    <property type="entry name" value="BTB/POZ_dom"/>
</dbReference>
<dbReference type="STRING" id="1230097.A0A423X0I9"/>
<reference evidence="3 4" key="1">
    <citation type="submission" date="2015-09" db="EMBL/GenBank/DDBJ databases">
        <title>Host preference determinants of Valsa canker pathogens revealed by comparative genomics.</title>
        <authorList>
            <person name="Yin Z."/>
            <person name="Huang L."/>
        </authorList>
    </citation>
    <scope>NUCLEOTIDE SEQUENCE [LARGE SCALE GENOMIC DNA]</scope>
    <source>
        <strain evidence="3 4">SXYLt</strain>
    </source>
</reference>
<dbReference type="InParanoid" id="A0A423X0I9"/>
<dbReference type="EMBL" id="LKEB01000031">
    <property type="protein sequence ID" value="ROW09289.1"/>
    <property type="molecule type" value="Genomic_DNA"/>
</dbReference>
<dbReference type="AlphaFoldDB" id="A0A423X0I9"/>
<evidence type="ECO:0000313" key="3">
    <source>
        <dbReference type="EMBL" id="ROW09289.1"/>
    </source>
</evidence>
<feature type="region of interest" description="Disordered" evidence="1">
    <location>
        <begin position="1"/>
        <end position="50"/>
    </location>
</feature>
<dbReference type="Proteomes" id="UP000285146">
    <property type="component" value="Unassembled WGS sequence"/>
</dbReference>
<dbReference type="PANTHER" id="PTHR47843:SF7">
    <property type="entry name" value="BTB DOMAIN-CONTAINING PROTEIN"/>
    <property type="match status" value="1"/>
</dbReference>
<evidence type="ECO:0000259" key="2">
    <source>
        <dbReference type="PROSITE" id="PS50097"/>
    </source>
</evidence>
<dbReference type="PANTHER" id="PTHR47843">
    <property type="entry name" value="BTB DOMAIN-CONTAINING PROTEIN-RELATED"/>
    <property type="match status" value="1"/>
</dbReference>
<evidence type="ECO:0000313" key="4">
    <source>
        <dbReference type="Proteomes" id="UP000285146"/>
    </source>
</evidence>
<accession>A0A423X0I9</accession>
<proteinExistence type="predicted"/>
<dbReference type="Pfam" id="PF00651">
    <property type="entry name" value="BTB"/>
    <property type="match status" value="1"/>
</dbReference>
<feature type="compositionally biased region" description="Polar residues" evidence="1">
    <location>
        <begin position="1"/>
        <end position="18"/>
    </location>
</feature>
<gene>
    <name evidence="3" type="ORF">VPNG_05841</name>
</gene>
<feature type="compositionally biased region" description="Basic residues" evidence="1">
    <location>
        <begin position="33"/>
        <end position="45"/>
    </location>
</feature>
<protein>
    <recommendedName>
        <fullName evidence="2">BTB domain-containing protein</fullName>
    </recommendedName>
</protein>
<feature type="compositionally biased region" description="Low complexity" evidence="1">
    <location>
        <begin position="264"/>
        <end position="282"/>
    </location>
</feature>
<sequence length="282" mass="31313">MFGRSRNASVSQSTTKTTKPPAASVNIRDSGVSKRRPSTTSRRRPSVATSAQTVVDPLGNNSAIVTLVVGREARIFAAHEDVLAKSPVFAGILRSQYMEPSGKRITIADEEPEVLSSVLEYLYKDDYSPRLVHNKRRDTWEIESKDEATIFHQAAGAELLKDTVIYCAAVKYRLDDLKRIALRKQGLRTGIQCNTILSSARYAYANTPDSDSKLRDHYLSLIVRSRSTFKHSGSMQTEMFNGGSQLFFDLFVTLCNNLDEAQSPRGTPRGTPRTGTPKNGFF</sequence>
<feature type="domain" description="BTB" evidence="2">
    <location>
        <begin position="63"/>
        <end position="131"/>
    </location>
</feature>
<dbReference type="CDD" id="cd18186">
    <property type="entry name" value="BTB_POZ_ZBTB_KLHL-like"/>
    <property type="match status" value="1"/>
</dbReference>
<name>A0A423X0I9_9PEZI</name>
<dbReference type="InterPro" id="IPR011333">
    <property type="entry name" value="SKP1/BTB/POZ_sf"/>
</dbReference>
<evidence type="ECO:0000256" key="1">
    <source>
        <dbReference type="SAM" id="MobiDB-lite"/>
    </source>
</evidence>
<dbReference type="Gene3D" id="3.30.710.10">
    <property type="entry name" value="Potassium Channel Kv1.1, Chain A"/>
    <property type="match status" value="1"/>
</dbReference>
<dbReference type="OrthoDB" id="45365at2759"/>
<dbReference type="SUPFAM" id="SSF54695">
    <property type="entry name" value="POZ domain"/>
    <property type="match status" value="1"/>
</dbReference>
<organism evidence="3 4">
    <name type="scientific">Cytospora leucostoma</name>
    <dbReference type="NCBI Taxonomy" id="1230097"/>
    <lineage>
        <taxon>Eukaryota</taxon>
        <taxon>Fungi</taxon>
        <taxon>Dikarya</taxon>
        <taxon>Ascomycota</taxon>
        <taxon>Pezizomycotina</taxon>
        <taxon>Sordariomycetes</taxon>
        <taxon>Sordariomycetidae</taxon>
        <taxon>Diaporthales</taxon>
        <taxon>Cytosporaceae</taxon>
        <taxon>Cytospora</taxon>
    </lineage>
</organism>
<feature type="region of interest" description="Disordered" evidence="1">
    <location>
        <begin position="261"/>
        <end position="282"/>
    </location>
</feature>